<dbReference type="RefSeq" id="WP_323990571.1">
    <property type="nucleotide sequence ID" value="NZ_CP152276.1"/>
</dbReference>
<dbReference type="Proteomes" id="UP001449795">
    <property type="component" value="Chromosome"/>
</dbReference>
<protein>
    <submittedName>
        <fullName evidence="1">Uncharacterized protein</fullName>
    </submittedName>
</protein>
<dbReference type="EMBL" id="CP152276">
    <property type="protein sequence ID" value="XAE42713.1"/>
    <property type="molecule type" value="Genomic_DNA"/>
</dbReference>
<reference evidence="1 2" key="1">
    <citation type="submission" date="2024-04" db="EMBL/GenBank/DDBJ databases">
        <title>Complete genome sequence of Nguyenibacter vanlangesis HBCM-1154, a strain capable of nitrogen fixation, IAA production, and phosphorus solubilization isolated from sugarcane soil.</title>
        <authorList>
            <person name="MY HANH P."/>
        </authorList>
    </citation>
    <scope>NUCLEOTIDE SEQUENCE [LARGE SCALE GENOMIC DNA]</scope>
    <source>
        <strain evidence="1 2">HBCM 1154</strain>
    </source>
</reference>
<sequence length="45" mass="5017">MKRAAAGMVRAARQICAALSILTRESDMVLSRRSDLILHCKLGFR</sequence>
<accession>A0ABZ3D4N6</accession>
<proteinExistence type="predicted"/>
<keyword evidence="2" id="KW-1185">Reference proteome</keyword>
<evidence type="ECO:0000313" key="2">
    <source>
        <dbReference type="Proteomes" id="UP001449795"/>
    </source>
</evidence>
<gene>
    <name evidence="1" type="ORF">AAC691_21125</name>
</gene>
<name>A0ABZ3D4N6_9PROT</name>
<organism evidence="1 2">
    <name type="scientific">Nguyenibacter vanlangensis</name>
    <dbReference type="NCBI Taxonomy" id="1216886"/>
    <lineage>
        <taxon>Bacteria</taxon>
        <taxon>Pseudomonadati</taxon>
        <taxon>Pseudomonadota</taxon>
        <taxon>Alphaproteobacteria</taxon>
        <taxon>Acetobacterales</taxon>
        <taxon>Acetobacteraceae</taxon>
        <taxon>Nguyenibacter</taxon>
    </lineage>
</organism>
<evidence type="ECO:0000313" key="1">
    <source>
        <dbReference type="EMBL" id="XAE42713.1"/>
    </source>
</evidence>